<dbReference type="GO" id="GO:0032259">
    <property type="term" value="P:methylation"/>
    <property type="evidence" value="ECO:0007669"/>
    <property type="project" value="UniProtKB-KW"/>
</dbReference>
<keyword evidence="3" id="KW-0489">Methyltransferase</keyword>
<evidence type="ECO:0000256" key="1">
    <source>
        <dbReference type="ARBA" id="ARBA00022679"/>
    </source>
</evidence>
<gene>
    <name evidence="3" type="ORF">ACFQ2S_14385</name>
</gene>
<evidence type="ECO:0000313" key="3">
    <source>
        <dbReference type="EMBL" id="MFD0980837.1"/>
    </source>
</evidence>
<organism evidence="3 4">
    <name type="scientific">Tropicimonas aquimaris</name>
    <dbReference type="NCBI Taxonomy" id="914152"/>
    <lineage>
        <taxon>Bacteria</taxon>
        <taxon>Pseudomonadati</taxon>
        <taxon>Pseudomonadota</taxon>
        <taxon>Alphaproteobacteria</taxon>
        <taxon>Rhodobacterales</taxon>
        <taxon>Roseobacteraceae</taxon>
        <taxon>Tropicimonas</taxon>
    </lineage>
</organism>
<dbReference type="InterPro" id="IPR041698">
    <property type="entry name" value="Methyltransf_25"/>
</dbReference>
<reference evidence="4" key="1">
    <citation type="journal article" date="2019" name="Int. J. Syst. Evol. Microbiol.">
        <title>The Global Catalogue of Microorganisms (GCM) 10K type strain sequencing project: providing services to taxonomists for standard genome sequencing and annotation.</title>
        <authorList>
            <consortium name="The Broad Institute Genomics Platform"/>
            <consortium name="The Broad Institute Genome Sequencing Center for Infectious Disease"/>
            <person name="Wu L."/>
            <person name="Ma J."/>
        </authorList>
    </citation>
    <scope>NUCLEOTIDE SEQUENCE [LARGE SCALE GENOMIC DNA]</scope>
    <source>
        <strain evidence="4">CCUG 60524</strain>
    </source>
</reference>
<sequence length="204" mass="22014">MPRPSPDDILPTYDRVGPDWAAERSQALYEAGWLREFLDAAPGPRVLDLGCGSGRPIALWLATHGAEVTGVDGAASMCRLFARTLPDRPVHHCDMRTLALGEQFDAILAWNSFFHLPPEDQRAMFRTFAAHAAPGAALMFTSGPEAGVRYGAVAGAPVYHASLDPHEFRAEMAAQGFEVLAYAPEDPDCAGHTIWLARFAPTGA</sequence>
<comment type="caution">
    <text evidence="3">The sequence shown here is derived from an EMBL/GenBank/DDBJ whole genome shotgun (WGS) entry which is preliminary data.</text>
</comment>
<name>A0ABW3ITB1_9RHOB</name>
<dbReference type="Proteomes" id="UP001597108">
    <property type="component" value="Unassembled WGS sequence"/>
</dbReference>
<feature type="domain" description="Methyltransferase" evidence="2">
    <location>
        <begin position="46"/>
        <end position="135"/>
    </location>
</feature>
<evidence type="ECO:0000313" key="4">
    <source>
        <dbReference type="Proteomes" id="UP001597108"/>
    </source>
</evidence>
<dbReference type="SUPFAM" id="SSF53335">
    <property type="entry name" value="S-adenosyl-L-methionine-dependent methyltransferases"/>
    <property type="match status" value="1"/>
</dbReference>
<dbReference type="CDD" id="cd02440">
    <property type="entry name" value="AdoMet_MTases"/>
    <property type="match status" value="1"/>
</dbReference>
<keyword evidence="1 3" id="KW-0808">Transferase</keyword>
<accession>A0ABW3ITB1</accession>
<dbReference type="PANTHER" id="PTHR43861">
    <property type="entry name" value="TRANS-ACONITATE 2-METHYLTRANSFERASE-RELATED"/>
    <property type="match status" value="1"/>
</dbReference>
<dbReference type="Pfam" id="PF13649">
    <property type="entry name" value="Methyltransf_25"/>
    <property type="match status" value="1"/>
</dbReference>
<dbReference type="EMBL" id="JBHTJT010000030">
    <property type="protein sequence ID" value="MFD0980837.1"/>
    <property type="molecule type" value="Genomic_DNA"/>
</dbReference>
<evidence type="ECO:0000259" key="2">
    <source>
        <dbReference type="Pfam" id="PF13649"/>
    </source>
</evidence>
<proteinExistence type="predicted"/>
<dbReference type="EC" id="2.1.1.-" evidence="3"/>
<protein>
    <submittedName>
        <fullName evidence="3">SAM-dependent methyltransferase</fullName>
        <ecNumber evidence="3">2.1.1.-</ecNumber>
    </submittedName>
</protein>
<dbReference type="Gene3D" id="3.40.50.150">
    <property type="entry name" value="Vaccinia Virus protein VP39"/>
    <property type="match status" value="1"/>
</dbReference>
<dbReference type="RefSeq" id="WP_386075459.1">
    <property type="nucleotide sequence ID" value="NZ_JBHTJT010000030.1"/>
</dbReference>
<keyword evidence="4" id="KW-1185">Reference proteome</keyword>
<dbReference type="InterPro" id="IPR029063">
    <property type="entry name" value="SAM-dependent_MTases_sf"/>
</dbReference>
<dbReference type="GO" id="GO:0008168">
    <property type="term" value="F:methyltransferase activity"/>
    <property type="evidence" value="ECO:0007669"/>
    <property type="project" value="UniProtKB-KW"/>
</dbReference>